<evidence type="ECO:0000256" key="8">
    <source>
        <dbReference type="SAM" id="Phobius"/>
    </source>
</evidence>
<gene>
    <name evidence="9" type="ORF">AC631_04794</name>
</gene>
<dbReference type="InterPro" id="IPR038665">
    <property type="entry name" value="Voltage-dep_anion_channel_sf"/>
</dbReference>
<feature type="transmembrane region" description="Helical" evidence="8">
    <location>
        <begin position="321"/>
        <end position="345"/>
    </location>
</feature>
<comment type="caution">
    <text evidence="9">The sequence shown here is derived from an EMBL/GenBank/DDBJ whole genome shotgun (WGS) entry which is preliminary data.</text>
</comment>
<dbReference type="InterPro" id="IPR004695">
    <property type="entry name" value="SLAC1/Mae1/Ssu1/TehA"/>
</dbReference>
<dbReference type="RefSeq" id="XP_015465557.1">
    <property type="nucleotide sequence ID" value="XM_015613623.1"/>
</dbReference>
<evidence type="ECO:0008006" key="11">
    <source>
        <dbReference type="Google" id="ProtNLM"/>
    </source>
</evidence>
<dbReference type="PANTHER" id="PTHR31686">
    <property type="match status" value="1"/>
</dbReference>
<name>A0A0V1PTZ1_9ASCO</name>
<dbReference type="InterPro" id="IPR051629">
    <property type="entry name" value="Sulfite_efflux_TDT"/>
</dbReference>
<evidence type="ECO:0000256" key="7">
    <source>
        <dbReference type="ARBA" id="ARBA00023136"/>
    </source>
</evidence>
<feature type="transmembrane region" description="Helical" evidence="8">
    <location>
        <begin position="190"/>
        <end position="209"/>
    </location>
</feature>
<evidence type="ECO:0000256" key="3">
    <source>
        <dbReference type="ARBA" id="ARBA00022448"/>
    </source>
</evidence>
<feature type="transmembrane region" description="Helical" evidence="8">
    <location>
        <begin position="116"/>
        <end position="137"/>
    </location>
</feature>
<dbReference type="Proteomes" id="UP000054251">
    <property type="component" value="Unassembled WGS sequence"/>
</dbReference>
<dbReference type="EMBL" id="LMYN01000142">
    <property type="protein sequence ID" value="KRZ99454.1"/>
    <property type="molecule type" value="Genomic_DNA"/>
</dbReference>
<evidence type="ECO:0000256" key="4">
    <source>
        <dbReference type="ARBA" id="ARBA00022475"/>
    </source>
</evidence>
<evidence type="ECO:0000313" key="10">
    <source>
        <dbReference type="Proteomes" id="UP000054251"/>
    </source>
</evidence>
<dbReference type="GeneID" id="26841803"/>
<keyword evidence="10" id="KW-1185">Reference proteome</keyword>
<dbReference type="AlphaFoldDB" id="A0A0V1PTZ1"/>
<keyword evidence="4" id="KW-1003">Cell membrane</keyword>
<evidence type="ECO:0000256" key="6">
    <source>
        <dbReference type="ARBA" id="ARBA00022989"/>
    </source>
</evidence>
<keyword evidence="6 8" id="KW-1133">Transmembrane helix</keyword>
<feature type="transmembrane region" description="Helical" evidence="8">
    <location>
        <begin position="50"/>
        <end position="68"/>
    </location>
</feature>
<evidence type="ECO:0000256" key="1">
    <source>
        <dbReference type="ARBA" id="ARBA00004651"/>
    </source>
</evidence>
<keyword evidence="5 8" id="KW-0812">Transmembrane</keyword>
<sequence length="456" mass="50668">MLSSNATGETHQSSEREKDLEIYVRDLKGSIIGRLCYEVDQKLIKGFTPAYFGTIMGIGVSSCVLYKFPYPSRWLEICGCIIFGVGVAFFLVIIICFVAFVLRYPKKFAAYTCDPAIAPFMGGLPMGFNTLINFVYYLTGKEWIIGVWVLWWMSVILALYTGCVVFYAAFIAKKESSSNYLNPKDINAALLMPNVAFTVSASTGNLLVVDLPSLNLQIITMIVSYILWSSGIILTFIILSIYYWKLFVHKIPATNLVFTSFLPAGAVGQGAFCINLFGNNMNNLIVQHHTTILSSHYLHFPGELDLSSVDTLGVGISIGQVALLMTAMMCLSLISFGFFSTYIAIISSISKIRPFTKNYNLDHTYKPSTLNSFTNLFTGFIKFNKSYWAMTFPLGTMAISCNELSKSFGGLKTLQVIATIYAVALLIVTIGCIFGVMYKIGYFANYALYGTNYEKF</sequence>
<dbReference type="GO" id="GO:0005886">
    <property type="term" value="C:plasma membrane"/>
    <property type="evidence" value="ECO:0007669"/>
    <property type="project" value="UniProtKB-SubCell"/>
</dbReference>
<evidence type="ECO:0000256" key="5">
    <source>
        <dbReference type="ARBA" id="ARBA00022692"/>
    </source>
</evidence>
<organism evidence="9 10">
    <name type="scientific">Debaryomyces fabryi</name>
    <dbReference type="NCBI Taxonomy" id="58627"/>
    <lineage>
        <taxon>Eukaryota</taxon>
        <taxon>Fungi</taxon>
        <taxon>Dikarya</taxon>
        <taxon>Ascomycota</taxon>
        <taxon>Saccharomycotina</taxon>
        <taxon>Pichiomycetes</taxon>
        <taxon>Debaryomycetaceae</taxon>
        <taxon>Debaryomyces</taxon>
    </lineage>
</organism>
<accession>A0A0V1PTZ1</accession>
<feature type="transmembrane region" description="Helical" evidence="8">
    <location>
        <begin position="416"/>
        <end position="438"/>
    </location>
</feature>
<reference evidence="9 10" key="1">
    <citation type="submission" date="2015-11" db="EMBL/GenBank/DDBJ databases">
        <title>The genome of Debaryomyces fabryi.</title>
        <authorList>
            <person name="Tafer H."/>
            <person name="Lopandic K."/>
        </authorList>
    </citation>
    <scope>NUCLEOTIDE SEQUENCE [LARGE SCALE GENOMIC DNA]</scope>
    <source>
        <strain evidence="9 10">CBS 789</strain>
    </source>
</reference>
<feature type="transmembrane region" description="Helical" evidence="8">
    <location>
        <begin position="143"/>
        <end position="170"/>
    </location>
</feature>
<evidence type="ECO:0000256" key="2">
    <source>
        <dbReference type="ARBA" id="ARBA00008566"/>
    </source>
</evidence>
<protein>
    <recommendedName>
        <fullName evidence="11">Sulfite efflux pump SSU1</fullName>
    </recommendedName>
</protein>
<proteinExistence type="inferred from homology"/>
<evidence type="ECO:0000313" key="9">
    <source>
        <dbReference type="EMBL" id="KRZ99454.1"/>
    </source>
</evidence>
<feature type="transmembrane region" description="Helical" evidence="8">
    <location>
        <begin position="221"/>
        <end position="244"/>
    </location>
</feature>
<dbReference type="GO" id="GO:0000319">
    <property type="term" value="F:sulfite transmembrane transporter activity"/>
    <property type="evidence" value="ECO:0007669"/>
    <property type="project" value="TreeGrafter"/>
</dbReference>
<comment type="similarity">
    <text evidence="2">Belongs to the tellurite-resistance/dicarboxylate transporter (TDT) family.</text>
</comment>
<dbReference type="Gene3D" id="1.50.10.150">
    <property type="entry name" value="Voltage-dependent anion channel"/>
    <property type="match status" value="1"/>
</dbReference>
<feature type="transmembrane region" description="Helical" evidence="8">
    <location>
        <begin position="256"/>
        <end position="277"/>
    </location>
</feature>
<dbReference type="OrthoDB" id="1099at2759"/>
<dbReference type="Pfam" id="PF03595">
    <property type="entry name" value="SLAC1"/>
    <property type="match status" value="1"/>
</dbReference>
<dbReference type="CDD" id="cd09318">
    <property type="entry name" value="TDT_SSU1"/>
    <property type="match status" value="1"/>
</dbReference>
<keyword evidence="3" id="KW-0813">Transport</keyword>
<dbReference type="PANTHER" id="PTHR31686:SF1">
    <property type="entry name" value="SULFITE EFFLUX PUMP SSU1"/>
    <property type="match status" value="1"/>
</dbReference>
<comment type="subcellular location">
    <subcellularLocation>
        <location evidence="1">Cell membrane</location>
        <topology evidence="1">Multi-pass membrane protein</topology>
    </subcellularLocation>
</comment>
<keyword evidence="7 8" id="KW-0472">Membrane</keyword>
<feature type="transmembrane region" description="Helical" evidence="8">
    <location>
        <begin position="74"/>
        <end position="104"/>
    </location>
</feature>